<feature type="domain" description="Aminoacyl-tRNA synthetase class Ia" evidence="10">
    <location>
        <begin position="62"/>
        <end position="634"/>
    </location>
</feature>
<dbReference type="PANTHER" id="PTHR11946:SF114">
    <property type="entry name" value="VALINE--TRNA LIGASE, MITOCHONDRIAL"/>
    <property type="match status" value="1"/>
</dbReference>
<dbReference type="InterPro" id="IPR014729">
    <property type="entry name" value="Rossmann-like_a/b/a_fold"/>
</dbReference>
<dbReference type="Proteomes" id="UP001212411">
    <property type="component" value="Chromosome 2"/>
</dbReference>
<gene>
    <name evidence="12" type="primary">vrs2</name>
    <name evidence="12" type="ORF">SOMG_03678</name>
</gene>
<evidence type="ECO:0000259" key="10">
    <source>
        <dbReference type="Pfam" id="PF00133"/>
    </source>
</evidence>
<evidence type="ECO:0000259" key="11">
    <source>
        <dbReference type="Pfam" id="PF08264"/>
    </source>
</evidence>
<evidence type="ECO:0000256" key="8">
    <source>
        <dbReference type="ARBA" id="ARBA00029936"/>
    </source>
</evidence>
<accession>A0AAE9WCW8</accession>
<dbReference type="SUPFAM" id="SSF47323">
    <property type="entry name" value="Anticodon-binding domain of a subclass of class I aminoacyl-tRNA synthetases"/>
    <property type="match status" value="1"/>
</dbReference>
<name>A0AAE9WCW8_9SCHI</name>
<dbReference type="SUPFAM" id="SSF52374">
    <property type="entry name" value="Nucleotidylyl transferase"/>
    <property type="match status" value="1"/>
</dbReference>
<dbReference type="PROSITE" id="PS00178">
    <property type="entry name" value="AA_TRNA_LIGASE_I"/>
    <property type="match status" value="1"/>
</dbReference>
<sequence>MRFRSLFHVHHKTTGLWKPYPFCRCFNLQASFQPVHIETAWHELQQNLSLVEHSPSKVNIKSDGPLYPILLPPPNITGKLHIGHALTITIQDALARYYSMNGYQVSFRPGTDHAGIATQSAVEKFLNKKGITKSNLTESEFMLQVRDWEHQFQYRIRKQLEAFGALFDWKNEFYTLDKKRSRSVSKAFVELFDSGYIYRANRFVNWCPKLASAISEMEVDSHMISDPVTKSINGVAVDFGYMYQIAYPLVDSCDESIIVSTTRPETVFGDRAIAVNPQDQKYQRFIGNFVRHPLRPGLVLPIVADDAVDPNFYTGALKITPSHSSVDFDIAKRHGIPLATILDQKGRLVNCSNELDGMDRLCARPKIIQMLKDVESLVKKIPHSCVLSVCSRTGDVIEPIMVPQWYLSVDFLRKRLLSMTEEQNLKFFPSSTKDDWYRWLETMQDWCLSRQIAWGHRIPVWKYETTKGEQWVAAESQEEAVKKANGASLEQDSDVLDTWFSSSLLPLSSFGWPCEKNVPVLPFIESGKDIIFFWIAKMALMCSYFTNVLPFREVILHPLIRDSEGRKMSKSLGNVIDPMDIIHGVSLEKLEEKLLEGSFSKSEMGKSLAHLKKSFPNGIRAQGLDALRFGLCLSLHHNQRILLDMESFSNSYRFLSKIWNLTRYFNQYKSTLVTNDTPTEVADIFQTIKVAFDYRLQHTVKSCRVNFKNRSLFKVSEALEKFLLNDLSVEFVDITRPILKNHDSQDLVLQYFSHLMNVFLRLAHPVIPCLTDVLWDRLDYMPKGPLHNNIYPQVDEGKLDSEEAARANEVVKEAMKIIYYLRSLKVNKQLSQNQKSPVYIITRTGSLDKFCEIIRSLTGYQVKMQLQNDLGSSTTTFVQFMVSRDTTLMVPDEYMHRNTPKLERSVEELQKKVKKLDFVTTSAGYTKAPMAVKAKNNQHREELLAMIRSLKEKINGL</sequence>
<keyword evidence="13" id="KW-1185">Reference proteome</keyword>
<dbReference type="EMBL" id="CP115612">
    <property type="protein sequence ID" value="WBW73570.1"/>
    <property type="molecule type" value="Genomic_DNA"/>
</dbReference>
<keyword evidence="5 9" id="KW-0067">ATP-binding</keyword>
<dbReference type="InterPro" id="IPR002300">
    <property type="entry name" value="aa-tRNA-synth_Ia"/>
</dbReference>
<dbReference type="NCBIfam" id="TIGR00422">
    <property type="entry name" value="valS"/>
    <property type="match status" value="1"/>
</dbReference>
<dbReference type="GeneID" id="80877156"/>
<dbReference type="Gene3D" id="3.40.50.620">
    <property type="entry name" value="HUPs"/>
    <property type="match status" value="2"/>
</dbReference>
<dbReference type="InterPro" id="IPR013155">
    <property type="entry name" value="M/V/L/I-tRNA-synth_anticd-bd"/>
</dbReference>
<dbReference type="GO" id="GO:0002161">
    <property type="term" value="F:aminoacyl-tRNA deacylase activity"/>
    <property type="evidence" value="ECO:0007669"/>
    <property type="project" value="InterPro"/>
</dbReference>
<dbReference type="EC" id="6.1.1.9" evidence="2"/>
<dbReference type="KEGG" id="som:SOMG_03678"/>
<evidence type="ECO:0000256" key="9">
    <source>
        <dbReference type="RuleBase" id="RU363035"/>
    </source>
</evidence>
<keyword evidence="6 9" id="KW-0648">Protein biosynthesis</keyword>
<dbReference type="InterPro" id="IPR001412">
    <property type="entry name" value="aa-tRNA-synth_I_CS"/>
</dbReference>
<dbReference type="InterPro" id="IPR002303">
    <property type="entry name" value="Valyl-tRNA_ligase"/>
</dbReference>
<protein>
    <recommendedName>
        <fullName evidence="2">valine--tRNA ligase</fullName>
        <ecNumber evidence="2">6.1.1.9</ecNumber>
    </recommendedName>
    <alternativeName>
        <fullName evidence="8">Valyl-tRNA synthetase</fullName>
    </alternativeName>
</protein>
<dbReference type="InterPro" id="IPR009008">
    <property type="entry name" value="Val/Leu/Ile-tRNA-synth_edit"/>
</dbReference>
<dbReference type="Pfam" id="PF00133">
    <property type="entry name" value="tRNA-synt_1"/>
    <property type="match status" value="1"/>
</dbReference>
<evidence type="ECO:0000256" key="3">
    <source>
        <dbReference type="ARBA" id="ARBA00022598"/>
    </source>
</evidence>
<keyword evidence="7 9" id="KW-0030">Aminoacyl-tRNA synthetase</keyword>
<evidence type="ECO:0000256" key="5">
    <source>
        <dbReference type="ARBA" id="ARBA00022840"/>
    </source>
</evidence>
<keyword evidence="4 9" id="KW-0547">Nucleotide-binding</keyword>
<evidence type="ECO:0000256" key="6">
    <source>
        <dbReference type="ARBA" id="ARBA00022917"/>
    </source>
</evidence>
<evidence type="ECO:0000313" key="13">
    <source>
        <dbReference type="Proteomes" id="UP001212411"/>
    </source>
</evidence>
<dbReference type="GO" id="GO:0004832">
    <property type="term" value="F:valine-tRNA ligase activity"/>
    <property type="evidence" value="ECO:0007669"/>
    <property type="project" value="UniProtKB-EC"/>
</dbReference>
<reference evidence="12 13" key="1">
    <citation type="journal article" date="2023" name="G3 (Bethesda)">
        <title>A high-quality reference genome for the fission yeast Schizosaccharomyces osmophilus.</title>
        <authorList>
            <person name="Jia G.S."/>
            <person name="Zhang W.C."/>
            <person name="Liang Y."/>
            <person name="Liu X.H."/>
            <person name="Rhind N."/>
            <person name="Pidoux A."/>
            <person name="Brysch-Herzberg M."/>
            <person name="Du L.L."/>
        </authorList>
    </citation>
    <scope>NUCLEOTIDE SEQUENCE [LARGE SCALE GENOMIC DNA]</scope>
    <source>
        <strain evidence="12 13">CBS 15793</strain>
    </source>
</reference>
<dbReference type="RefSeq" id="XP_056037813.1">
    <property type="nucleotide sequence ID" value="XM_056182467.1"/>
</dbReference>
<dbReference type="GO" id="GO:0005829">
    <property type="term" value="C:cytosol"/>
    <property type="evidence" value="ECO:0007669"/>
    <property type="project" value="TreeGrafter"/>
</dbReference>
<comment type="similarity">
    <text evidence="1 9">Belongs to the class-I aminoacyl-tRNA synthetase family.</text>
</comment>
<dbReference type="AlphaFoldDB" id="A0AAE9WCW8"/>
<organism evidence="12 13">
    <name type="scientific">Schizosaccharomyces osmophilus</name>
    <dbReference type="NCBI Taxonomy" id="2545709"/>
    <lineage>
        <taxon>Eukaryota</taxon>
        <taxon>Fungi</taxon>
        <taxon>Dikarya</taxon>
        <taxon>Ascomycota</taxon>
        <taxon>Taphrinomycotina</taxon>
        <taxon>Schizosaccharomycetes</taxon>
        <taxon>Schizosaccharomycetales</taxon>
        <taxon>Schizosaccharomycetaceae</taxon>
        <taxon>Schizosaccharomyces</taxon>
    </lineage>
</organism>
<dbReference type="PRINTS" id="PR00986">
    <property type="entry name" value="TRNASYNTHVAL"/>
</dbReference>
<dbReference type="Pfam" id="PF08264">
    <property type="entry name" value="Anticodon_1"/>
    <property type="match status" value="1"/>
</dbReference>
<dbReference type="SUPFAM" id="SSF50677">
    <property type="entry name" value="ValRS/IleRS/LeuRS editing domain"/>
    <property type="match status" value="1"/>
</dbReference>
<evidence type="ECO:0000256" key="4">
    <source>
        <dbReference type="ARBA" id="ARBA00022741"/>
    </source>
</evidence>
<dbReference type="GO" id="GO:0006438">
    <property type="term" value="P:valyl-tRNA aminoacylation"/>
    <property type="evidence" value="ECO:0007669"/>
    <property type="project" value="InterPro"/>
</dbReference>
<proteinExistence type="inferred from homology"/>
<evidence type="ECO:0000256" key="2">
    <source>
        <dbReference type="ARBA" id="ARBA00013169"/>
    </source>
</evidence>
<dbReference type="GO" id="GO:0005524">
    <property type="term" value="F:ATP binding"/>
    <property type="evidence" value="ECO:0007669"/>
    <property type="project" value="UniProtKB-KW"/>
</dbReference>
<evidence type="ECO:0000256" key="1">
    <source>
        <dbReference type="ARBA" id="ARBA00005594"/>
    </source>
</evidence>
<keyword evidence="3 9" id="KW-0436">Ligase</keyword>
<feature type="domain" description="Methionyl/Valyl/Leucyl/Isoleucyl-tRNA synthetase anticodon-binding" evidence="11">
    <location>
        <begin position="695"/>
        <end position="840"/>
    </location>
</feature>
<dbReference type="Gene3D" id="3.90.740.10">
    <property type="entry name" value="Valyl/Leucyl/Isoleucyl-tRNA synthetase, editing domain"/>
    <property type="match status" value="1"/>
</dbReference>
<dbReference type="InterPro" id="IPR009080">
    <property type="entry name" value="tRNAsynth_Ia_anticodon-bd"/>
</dbReference>
<evidence type="ECO:0000313" key="12">
    <source>
        <dbReference type="EMBL" id="WBW73570.1"/>
    </source>
</evidence>
<dbReference type="Gene3D" id="1.10.730.10">
    <property type="entry name" value="Isoleucyl-tRNA Synthetase, Domain 1"/>
    <property type="match status" value="1"/>
</dbReference>
<evidence type="ECO:0000256" key="7">
    <source>
        <dbReference type="ARBA" id="ARBA00023146"/>
    </source>
</evidence>
<dbReference type="PANTHER" id="PTHR11946">
    <property type="entry name" value="VALYL-TRNA SYNTHETASES"/>
    <property type="match status" value="1"/>
</dbReference>
<dbReference type="NCBIfam" id="NF004349">
    <property type="entry name" value="PRK05729.1"/>
    <property type="match status" value="1"/>
</dbReference>